<dbReference type="RefSeq" id="WP_098071680.1">
    <property type="nucleotide sequence ID" value="NZ_JBALMW010000330.1"/>
</dbReference>
<reference evidence="1 2" key="1">
    <citation type="submission" date="2017-09" db="EMBL/GenBank/DDBJ databases">
        <title>Large-scale bioinformatics analysis of Bacillus genomes uncovers conserved roles of natural products in bacterial physiology.</title>
        <authorList>
            <consortium name="Agbiome Team Llc"/>
            <person name="Bleich R.M."/>
            <person name="Grubbs K.J."/>
            <person name="Santa Maria K.C."/>
            <person name="Allen S.E."/>
            <person name="Farag S."/>
            <person name="Shank E.A."/>
            <person name="Bowers A."/>
        </authorList>
    </citation>
    <scope>NUCLEOTIDE SEQUENCE [LARGE SCALE GENOMIC DNA]</scope>
    <source>
        <strain evidence="1 2">AFS094862</strain>
    </source>
</reference>
<comment type="caution">
    <text evidence="1">The sequence shown here is derived from an EMBL/GenBank/DDBJ whole genome shotgun (WGS) entry which is preliminary data.</text>
</comment>
<gene>
    <name evidence="1" type="ORF">CON73_31955</name>
</gene>
<organism evidence="1 2">
    <name type="scientific">Bacillus toyonensis</name>
    <dbReference type="NCBI Taxonomy" id="155322"/>
    <lineage>
        <taxon>Bacteria</taxon>
        <taxon>Bacillati</taxon>
        <taxon>Bacillota</taxon>
        <taxon>Bacilli</taxon>
        <taxon>Bacillales</taxon>
        <taxon>Bacillaceae</taxon>
        <taxon>Bacillus</taxon>
        <taxon>Bacillus cereus group</taxon>
    </lineage>
</organism>
<evidence type="ECO:0000313" key="2">
    <source>
        <dbReference type="Proteomes" id="UP000225320"/>
    </source>
</evidence>
<accession>A0A2B5B3G7</accession>
<dbReference type="Proteomes" id="UP000225320">
    <property type="component" value="Unassembled WGS sequence"/>
</dbReference>
<protein>
    <submittedName>
        <fullName evidence="1">Uncharacterized protein</fullName>
    </submittedName>
</protein>
<dbReference type="AlphaFoldDB" id="A0A2B5B3G7"/>
<dbReference type="EMBL" id="NVOI01000218">
    <property type="protein sequence ID" value="PGG78140.1"/>
    <property type="molecule type" value="Genomic_DNA"/>
</dbReference>
<sequence length="101" mass="12213">MKSINVNGNIYHIECIPFEDKSEQDEEGYYEYFYKGVYLLFHSDKETIKTRIYDGEEVIYFLKNPVLALDKDFEEMKVYIIKEYDVKKFKIPGREKAYIEL</sequence>
<name>A0A2B5B3G7_9BACI</name>
<evidence type="ECO:0000313" key="1">
    <source>
        <dbReference type="EMBL" id="PGG78140.1"/>
    </source>
</evidence>
<proteinExistence type="predicted"/>